<dbReference type="InterPro" id="IPR027443">
    <property type="entry name" value="IPNS-like_sf"/>
</dbReference>
<dbReference type="HOGENOM" id="CLU_2475106_0_0_1"/>
<keyword evidence="2" id="KW-1185">Reference proteome</keyword>
<organism evidence="1 2">
    <name type="scientific">Paxillus involutus ATCC 200175</name>
    <dbReference type="NCBI Taxonomy" id="664439"/>
    <lineage>
        <taxon>Eukaryota</taxon>
        <taxon>Fungi</taxon>
        <taxon>Dikarya</taxon>
        <taxon>Basidiomycota</taxon>
        <taxon>Agaricomycotina</taxon>
        <taxon>Agaricomycetes</taxon>
        <taxon>Agaricomycetidae</taxon>
        <taxon>Boletales</taxon>
        <taxon>Paxilineae</taxon>
        <taxon>Paxillaceae</taxon>
        <taxon>Paxillus</taxon>
    </lineage>
</organism>
<evidence type="ECO:0000313" key="1">
    <source>
        <dbReference type="EMBL" id="KIJ09791.1"/>
    </source>
</evidence>
<dbReference type="EMBL" id="KN819435">
    <property type="protein sequence ID" value="KIJ09791.1"/>
    <property type="molecule type" value="Genomic_DNA"/>
</dbReference>
<name>A0A0C9TRJ5_PAXIN</name>
<dbReference type="Proteomes" id="UP000053647">
    <property type="component" value="Unassembled WGS sequence"/>
</dbReference>
<reference evidence="1 2" key="1">
    <citation type="submission" date="2014-06" db="EMBL/GenBank/DDBJ databases">
        <authorList>
            <consortium name="DOE Joint Genome Institute"/>
            <person name="Kuo A."/>
            <person name="Kohler A."/>
            <person name="Nagy L.G."/>
            <person name="Floudas D."/>
            <person name="Copeland A."/>
            <person name="Barry K.W."/>
            <person name="Cichocki N."/>
            <person name="Veneault-Fourrey C."/>
            <person name="LaButti K."/>
            <person name="Lindquist E.A."/>
            <person name="Lipzen A."/>
            <person name="Lundell T."/>
            <person name="Morin E."/>
            <person name="Murat C."/>
            <person name="Sun H."/>
            <person name="Tunlid A."/>
            <person name="Henrissat B."/>
            <person name="Grigoriev I.V."/>
            <person name="Hibbett D.S."/>
            <person name="Martin F."/>
            <person name="Nordberg H.P."/>
            <person name="Cantor M.N."/>
            <person name="Hua S.X."/>
        </authorList>
    </citation>
    <scope>NUCLEOTIDE SEQUENCE [LARGE SCALE GENOMIC DNA]</scope>
    <source>
        <strain evidence="1 2">ATCC 200175</strain>
    </source>
</reference>
<evidence type="ECO:0000313" key="2">
    <source>
        <dbReference type="Proteomes" id="UP000053647"/>
    </source>
</evidence>
<dbReference type="AlphaFoldDB" id="A0A0C9TRJ5"/>
<gene>
    <name evidence="1" type="ORF">PAXINDRAFT_102178</name>
</gene>
<proteinExistence type="predicted"/>
<dbReference type="SUPFAM" id="SSF51197">
    <property type="entry name" value="Clavaminate synthase-like"/>
    <property type="match status" value="1"/>
</dbReference>
<dbReference type="OrthoDB" id="288590at2759"/>
<protein>
    <submittedName>
        <fullName evidence="1">Uncharacterized protein</fullName>
    </submittedName>
</protein>
<reference evidence="2" key="2">
    <citation type="submission" date="2015-01" db="EMBL/GenBank/DDBJ databases">
        <title>Evolutionary Origins and Diversification of the Mycorrhizal Mutualists.</title>
        <authorList>
            <consortium name="DOE Joint Genome Institute"/>
            <consortium name="Mycorrhizal Genomics Consortium"/>
            <person name="Kohler A."/>
            <person name="Kuo A."/>
            <person name="Nagy L.G."/>
            <person name="Floudas D."/>
            <person name="Copeland A."/>
            <person name="Barry K.W."/>
            <person name="Cichocki N."/>
            <person name="Veneault-Fourrey C."/>
            <person name="LaButti K."/>
            <person name="Lindquist E.A."/>
            <person name="Lipzen A."/>
            <person name="Lundell T."/>
            <person name="Morin E."/>
            <person name="Murat C."/>
            <person name="Riley R."/>
            <person name="Ohm R."/>
            <person name="Sun H."/>
            <person name="Tunlid A."/>
            <person name="Henrissat B."/>
            <person name="Grigoriev I.V."/>
            <person name="Hibbett D.S."/>
            <person name="Martin F."/>
        </authorList>
    </citation>
    <scope>NUCLEOTIDE SEQUENCE [LARGE SCALE GENOMIC DNA]</scope>
    <source>
        <strain evidence="2">ATCC 200175</strain>
    </source>
</reference>
<sequence>MAYSATITVHRLRGFEIGWEIFEAKANDEKRADDGAMEGANVWPEFREACLEYYHPAVKVGKASFPLFALALELPETYFDDKLRGGLPR</sequence>
<dbReference type="Gene3D" id="2.60.120.330">
    <property type="entry name" value="B-lactam Antibiotic, Isopenicillin N Synthase, Chain"/>
    <property type="match status" value="1"/>
</dbReference>
<accession>A0A0C9TRJ5</accession>